<dbReference type="Pfam" id="PF14559">
    <property type="entry name" value="TPR_19"/>
    <property type="match status" value="1"/>
</dbReference>
<dbReference type="PANTHER" id="PTHR44227">
    <property type="match status" value="1"/>
</dbReference>
<protein>
    <submittedName>
        <fullName evidence="4">Uncharacterized protein</fullName>
    </submittedName>
</protein>
<dbReference type="PROSITE" id="PS50005">
    <property type="entry name" value="TPR"/>
    <property type="match status" value="1"/>
</dbReference>
<sequence length="376" mass="42281">MKRALATGIATLGLAACSIVDPHPDWVQTPSKTAVAELLSGHSLTGQVIREHELPAEDLNALPPILVSAAKEIEAAHASPYSRAKALHLRLLGPVPTGGFGIDYNAVNPTLPPTRAFAARKVNCLSYTLIYVAMARQMNLVAEVNDVILPPAWDMREGSNTMMLLRHVNAKVRLRTGEELIVDLEMQRYNPSYRQQTISGRRVEALYYSNRAMEILAEGDNLAAFRHMRRALELDPGRSYIWNNLGNLYFRNQRLLDAETAYLQGLSWNPRDLSLTSNLGTLYGTVGQKERAEYFRRLAAEYREANPYFAYTRAQVALDQGELRQAELLALSAIEKLDTEPRFYALAAQVYEQLGDTVKARDMQRQADEIYRKLFL</sequence>
<keyword evidence="5" id="KW-1185">Reference proteome</keyword>
<name>A0A5N0TB64_9GAMM</name>
<evidence type="ECO:0000256" key="1">
    <source>
        <dbReference type="ARBA" id="ARBA00022737"/>
    </source>
</evidence>
<reference evidence="4 5" key="1">
    <citation type="submission" date="2019-09" db="EMBL/GenBank/DDBJ databases">
        <title>Wenzhouxiangella sp. Genome sequencing and assembly.</title>
        <authorList>
            <person name="Zhang R."/>
        </authorList>
    </citation>
    <scope>NUCLEOTIDE SEQUENCE [LARGE SCALE GENOMIC DNA]</scope>
    <source>
        <strain evidence="4 5">W260</strain>
    </source>
</reference>
<comment type="caution">
    <text evidence="4">The sequence shown here is derived from an EMBL/GenBank/DDBJ whole genome shotgun (WGS) entry which is preliminary data.</text>
</comment>
<gene>
    <name evidence="4" type="ORF">F3N42_12170</name>
</gene>
<dbReference type="InterPro" id="IPR011990">
    <property type="entry name" value="TPR-like_helical_dom_sf"/>
</dbReference>
<evidence type="ECO:0000256" key="3">
    <source>
        <dbReference type="PROSITE-ProRule" id="PRU00339"/>
    </source>
</evidence>
<dbReference type="InterPro" id="IPR052346">
    <property type="entry name" value="O-mannosyl-transferase_TMTC"/>
</dbReference>
<dbReference type="PROSITE" id="PS51257">
    <property type="entry name" value="PROKAR_LIPOPROTEIN"/>
    <property type="match status" value="1"/>
</dbReference>
<dbReference type="InterPro" id="IPR019734">
    <property type="entry name" value="TPR_rpt"/>
</dbReference>
<keyword evidence="1" id="KW-0677">Repeat</keyword>
<dbReference type="EMBL" id="VYXP01000007">
    <property type="protein sequence ID" value="KAA9130579.1"/>
    <property type="molecule type" value="Genomic_DNA"/>
</dbReference>
<keyword evidence="2 3" id="KW-0802">TPR repeat</keyword>
<dbReference type="RefSeq" id="WP_150864883.1">
    <property type="nucleotide sequence ID" value="NZ_VYXP01000007.1"/>
</dbReference>
<dbReference type="SUPFAM" id="SSF48452">
    <property type="entry name" value="TPR-like"/>
    <property type="match status" value="1"/>
</dbReference>
<evidence type="ECO:0000256" key="2">
    <source>
        <dbReference type="ARBA" id="ARBA00022803"/>
    </source>
</evidence>
<accession>A0A5N0TB64</accession>
<feature type="repeat" description="TPR" evidence="3">
    <location>
        <begin position="239"/>
        <end position="272"/>
    </location>
</feature>
<dbReference type="AlphaFoldDB" id="A0A5N0TB64"/>
<organism evidence="4 5">
    <name type="scientific">Marinihelvus fidelis</name>
    <dbReference type="NCBI Taxonomy" id="2613842"/>
    <lineage>
        <taxon>Bacteria</taxon>
        <taxon>Pseudomonadati</taxon>
        <taxon>Pseudomonadota</taxon>
        <taxon>Gammaproteobacteria</taxon>
        <taxon>Chromatiales</taxon>
        <taxon>Wenzhouxiangellaceae</taxon>
        <taxon>Marinihelvus</taxon>
    </lineage>
</organism>
<dbReference type="SMART" id="SM00028">
    <property type="entry name" value="TPR"/>
    <property type="match status" value="4"/>
</dbReference>
<proteinExistence type="predicted"/>
<evidence type="ECO:0000313" key="5">
    <source>
        <dbReference type="Proteomes" id="UP000325372"/>
    </source>
</evidence>
<dbReference type="Pfam" id="PF13181">
    <property type="entry name" value="TPR_8"/>
    <property type="match status" value="1"/>
</dbReference>
<evidence type="ECO:0000313" key="4">
    <source>
        <dbReference type="EMBL" id="KAA9130579.1"/>
    </source>
</evidence>
<dbReference type="PANTHER" id="PTHR44227:SF3">
    <property type="entry name" value="PROTEIN O-MANNOSYL-TRANSFERASE TMTC4"/>
    <property type="match status" value="1"/>
</dbReference>
<dbReference type="Gene3D" id="1.25.40.10">
    <property type="entry name" value="Tetratricopeptide repeat domain"/>
    <property type="match status" value="1"/>
</dbReference>
<dbReference type="Proteomes" id="UP000325372">
    <property type="component" value="Unassembled WGS sequence"/>
</dbReference>